<dbReference type="Pfam" id="PF00005">
    <property type="entry name" value="ABC_tran"/>
    <property type="match status" value="1"/>
</dbReference>
<dbReference type="InterPro" id="IPR003439">
    <property type="entry name" value="ABC_transporter-like_ATP-bd"/>
</dbReference>
<organism evidence="2">
    <name type="scientific">marine sediment metagenome</name>
    <dbReference type="NCBI Taxonomy" id="412755"/>
    <lineage>
        <taxon>unclassified sequences</taxon>
        <taxon>metagenomes</taxon>
        <taxon>ecological metagenomes</taxon>
    </lineage>
</organism>
<protein>
    <recommendedName>
        <fullName evidence="1">ABC transporter domain-containing protein</fullName>
    </recommendedName>
</protein>
<proteinExistence type="predicted"/>
<reference evidence="2" key="1">
    <citation type="journal article" date="2015" name="Nature">
        <title>Complex archaea that bridge the gap between prokaryotes and eukaryotes.</title>
        <authorList>
            <person name="Spang A."/>
            <person name="Saw J.H."/>
            <person name="Jorgensen S.L."/>
            <person name="Zaremba-Niedzwiedzka K."/>
            <person name="Martijn J."/>
            <person name="Lind A.E."/>
            <person name="van Eijk R."/>
            <person name="Schleper C."/>
            <person name="Guy L."/>
            <person name="Ettema T.J."/>
        </authorList>
    </citation>
    <scope>NUCLEOTIDE SEQUENCE</scope>
</reference>
<sequence length="59" mass="6613">MALSGDKHTPARRRETAQRLIEQFALTGQARQEARTLSGGERRKLEIARALVANLKLIN</sequence>
<dbReference type="AlphaFoldDB" id="A0A0F9J784"/>
<name>A0A0F9J784_9ZZZZ</name>
<evidence type="ECO:0000313" key="2">
    <source>
        <dbReference type="EMBL" id="KKM01736.1"/>
    </source>
</evidence>
<dbReference type="GO" id="GO:0016887">
    <property type="term" value="F:ATP hydrolysis activity"/>
    <property type="evidence" value="ECO:0007669"/>
    <property type="project" value="InterPro"/>
</dbReference>
<gene>
    <name evidence="2" type="ORF">LCGC14_1791490</name>
</gene>
<dbReference type="GO" id="GO:0005524">
    <property type="term" value="F:ATP binding"/>
    <property type="evidence" value="ECO:0007669"/>
    <property type="project" value="InterPro"/>
</dbReference>
<comment type="caution">
    <text evidence="2">The sequence shown here is derived from an EMBL/GenBank/DDBJ whole genome shotgun (WGS) entry which is preliminary data.</text>
</comment>
<dbReference type="InterPro" id="IPR027417">
    <property type="entry name" value="P-loop_NTPase"/>
</dbReference>
<accession>A0A0F9J784</accession>
<dbReference type="SUPFAM" id="SSF52540">
    <property type="entry name" value="P-loop containing nucleoside triphosphate hydrolases"/>
    <property type="match status" value="1"/>
</dbReference>
<feature type="domain" description="ABC transporter" evidence="1">
    <location>
        <begin position="13"/>
        <end position="57"/>
    </location>
</feature>
<dbReference type="Gene3D" id="3.40.50.300">
    <property type="entry name" value="P-loop containing nucleotide triphosphate hydrolases"/>
    <property type="match status" value="1"/>
</dbReference>
<evidence type="ECO:0000259" key="1">
    <source>
        <dbReference type="Pfam" id="PF00005"/>
    </source>
</evidence>
<dbReference type="EMBL" id="LAZR01017115">
    <property type="protein sequence ID" value="KKM01736.1"/>
    <property type="molecule type" value="Genomic_DNA"/>
</dbReference>
<feature type="non-terminal residue" evidence="2">
    <location>
        <position position="59"/>
    </location>
</feature>